<dbReference type="GO" id="GO:0003677">
    <property type="term" value="F:DNA binding"/>
    <property type="evidence" value="ECO:0007669"/>
    <property type="project" value="UniProtKB-KW"/>
</dbReference>
<keyword evidence="6" id="KW-0539">Nucleus</keyword>
<dbReference type="GO" id="GO:0003700">
    <property type="term" value="F:DNA-binding transcription factor activity"/>
    <property type="evidence" value="ECO:0007669"/>
    <property type="project" value="TreeGrafter"/>
</dbReference>
<dbReference type="GO" id="GO:0046983">
    <property type="term" value="F:protein dimerization activity"/>
    <property type="evidence" value="ECO:0007669"/>
    <property type="project" value="InterPro"/>
</dbReference>
<dbReference type="GO" id="GO:0045944">
    <property type="term" value="P:positive regulation of transcription by RNA polymerase II"/>
    <property type="evidence" value="ECO:0007669"/>
    <property type="project" value="TreeGrafter"/>
</dbReference>
<dbReference type="Pfam" id="PF00010">
    <property type="entry name" value="HLH"/>
    <property type="match status" value="1"/>
</dbReference>
<dbReference type="InterPro" id="IPR011598">
    <property type="entry name" value="bHLH_dom"/>
</dbReference>
<comment type="similarity">
    <text evidence="1">Belongs to the MAX family.</text>
</comment>
<evidence type="ECO:0000256" key="5">
    <source>
        <dbReference type="ARBA" id="ARBA00023163"/>
    </source>
</evidence>
<dbReference type="PANTHER" id="PTHR10328:SF3">
    <property type="entry name" value="PROTEIN MAX"/>
    <property type="match status" value="1"/>
</dbReference>
<protein>
    <recommendedName>
        <fullName evidence="8">BHLH domain-containing protein</fullName>
    </recommendedName>
</protein>
<evidence type="ECO:0000256" key="1">
    <source>
        <dbReference type="ARBA" id="ARBA00007628"/>
    </source>
</evidence>
<feature type="coiled-coil region" evidence="7">
    <location>
        <begin position="47"/>
        <end position="89"/>
    </location>
</feature>
<keyword evidence="2" id="KW-0805">Transcription regulation</keyword>
<dbReference type="KEGG" id="cqu:CpipJ_CPIJ002962"/>
<gene>
    <name evidence="9" type="ORF">CpipJ_CPIJ002962</name>
</gene>
<dbReference type="HOGENOM" id="CLU_2461032_0_0_1"/>
<dbReference type="VEuPathDB" id="VectorBase:CPIJ002962"/>
<keyword evidence="4" id="KW-0010">Activator</keyword>
<dbReference type="PANTHER" id="PTHR10328">
    <property type="entry name" value="PROTEIN MAX MYC-ASSOCIATED FACTOR X"/>
    <property type="match status" value="1"/>
</dbReference>
<evidence type="ECO:0000259" key="8">
    <source>
        <dbReference type="PROSITE" id="PS50888"/>
    </source>
</evidence>
<dbReference type="InterPro" id="IPR036638">
    <property type="entry name" value="HLH_DNA-bd_sf"/>
</dbReference>
<keyword evidence="7" id="KW-0175">Coiled coil</keyword>
<dbReference type="OrthoDB" id="60033at2759"/>
<evidence type="ECO:0000313" key="9">
    <source>
        <dbReference type="EMBL" id="EDS37701.1"/>
    </source>
</evidence>
<dbReference type="STRING" id="7176.B0W796"/>
<feature type="non-terminal residue" evidence="9">
    <location>
        <position position="90"/>
    </location>
</feature>
<dbReference type="Gene3D" id="4.10.280.10">
    <property type="entry name" value="Helix-loop-helix DNA-binding domain"/>
    <property type="match status" value="1"/>
</dbReference>
<keyword evidence="3" id="KW-0238">DNA-binding</keyword>
<evidence type="ECO:0000256" key="4">
    <source>
        <dbReference type="ARBA" id="ARBA00023159"/>
    </source>
</evidence>
<evidence type="ECO:0000256" key="7">
    <source>
        <dbReference type="SAM" id="Coils"/>
    </source>
</evidence>
<dbReference type="CDD" id="cd00083">
    <property type="entry name" value="bHLH_SF"/>
    <property type="match status" value="1"/>
</dbReference>
<keyword evidence="5" id="KW-0804">Transcription</keyword>
<feature type="domain" description="BHLH" evidence="8">
    <location>
        <begin position="5"/>
        <end position="57"/>
    </location>
</feature>
<name>B0W796_CULQU</name>
<accession>B0W796</accession>
<evidence type="ECO:0000256" key="2">
    <source>
        <dbReference type="ARBA" id="ARBA00023015"/>
    </source>
</evidence>
<dbReference type="PROSITE" id="PS50888">
    <property type="entry name" value="BHLH"/>
    <property type="match status" value="1"/>
</dbReference>
<dbReference type="AlphaFoldDB" id="B0W796"/>
<reference evidence="9" key="1">
    <citation type="submission" date="2007-03" db="EMBL/GenBank/DDBJ databases">
        <title>Annotation of Culex pipiens quinquefasciatus.</title>
        <authorList>
            <consortium name="The Broad Institute Genome Sequencing Platform"/>
            <person name="Atkinson P.W."/>
            <person name="Hemingway J."/>
            <person name="Christensen B.M."/>
            <person name="Higgs S."/>
            <person name="Kodira C."/>
            <person name="Hannick L."/>
            <person name="Megy K."/>
            <person name="O'Leary S."/>
            <person name="Pearson M."/>
            <person name="Haas B.J."/>
            <person name="Mauceli E."/>
            <person name="Wortman J.R."/>
            <person name="Lee N.H."/>
            <person name="Guigo R."/>
            <person name="Stanke M."/>
            <person name="Alvarado L."/>
            <person name="Amedeo P."/>
            <person name="Antoine C.H."/>
            <person name="Arensburger P."/>
            <person name="Bidwell S.L."/>
            <person name="Crawford M."/>
            <person name="Camaro F."/>
            <person name="Devon K."/>
            <person name="Engels R."/>
            <person name="Hammond M."/>
            <person name="Howarth C."/>
            <person name="Koehrsen M."/>
            <person name="Lawson D."/>
            <person name="Montgomery P."/>
            <person name="Nene V."/>
            <person name="Nusbaum C."/>
            <person name="Puiu D."/>
            <person name="Romero-Severson J."/>
            <person name="Severson D.W."/>
            <person name="Shumway M."/>
            <person name="Sisk P."/>
            <person name="Stolte C."/>
            <person name="Zeng Q."/>
            <person name="Eisenstadt E."/>
            <person name="Fraser-Liggett C."/>
            <person name="Strausberg R."/>
            <person name="Galagan J."/>
            <person name="Birren B."/>
            <person name="Collins F.H."/>
        </authorList>
    </citation>
    <scope>NUCLEOTIDE SEQUENCE [LARGE SCALE GENOMIC DNA]</scope>
    <source>
        <strain evidence="9">JHB</strain>
    </source>
</reference>
<dbReference type="InParanoid" id="B0W796"/>
<evidence type="ECO:0000256" key="6">
    <source>
        <dbReference type="ARBA" id="ARBA00023242"/>
    </source>
</evidence>
<proteinExistence type="inferred from homology"/>
<organism>
    <name type="scientific">Culex quinquefasciatus</name>
    <name type="common">Southern house mosquito</name>
    <name type="synonym">Culex pungens</name>
    <dbReference type="NCBI Taxonomy" id="7176"/>
    <lineage>
        <taxon>Eukaryota</taxon>
        <taxon>Metazoa</taxon>
        <taxon>Ecdysozoa</taxon>
        <taxon>Arthropoda</taxon>
        <taxon>Hexapoda</taxon>
        <taxon>Insecta</taxon>
        <taxon>Pterygota</taxon>
        <taxon>Neoptera</taxon>
        <taxon>Endopterygota</taxon>
        <taxon>Diptera</taxon>
        <taxon>Nematocera</taxon>
        <taxon>Culicoidea</taxon>
        <taxon>Culicidae</taxon>
        <taxon>Culicinae</taxon>
        <taxon>Culicini</taxon>
        <taxon>Culex</taxon>
        <taxon>Culex</taxon>
    </lineage>
</organism>
<dbReference type="GO" id="GO:0090575">
    <property type="term" value="C:RNA polymerase II transcription regulator complex"/>
    <property type="evidence" value="ECO:0007669"/>
    <property type="project" value="TreeGrafter"/>
</dbReference>
<evidence type="ECO:0000256" key="3">
    <source>
        <dbReference type="ARBA" id="ARBA00023125"/>
    </source>
</evidence>
<sequence length="90" mass="10811">MTKKKPSPQNRIWEKERRDRLNQTFDSLAKLLPDYEATTQLSKIEILQRTIEHVEKLQDKIKAFLEEQDELLKKHVDELEERLQALIARN</sequence>
<dbReference type="SMART" id="SM00353">
    <property type="entry name" value="HLH"/>
    <property type="match status" value="1"/>
</dbReference>
<dbReference type="EMBL" id="DS231852">
    <property type="protein sequence ID" value="EDS37701.1"/>
    <property type="molecule type" value="Genomic_DNA"/>
</dbReference>
<dbReference type="SUPFAM" id="SSF47459">
    <property type="entry name" value="HLH, helix-loop-helix DNA-binding domain"/>
    <property type="match status" value="1"/>
</dbReference>
<dbReference type="VEuPathDB" id="VectorBase:CQUJHB012110"/>